<reference evidence="1 2" key="1">
    <citation type="submission" date="2019-04" db="EMBL/GenBank/DDBJ databases">
        <title>An improved genome assembly and genetic linkage map for asparagus bean, Vigna unguiculata ssp. sesquipedialis.</title>
        <authorList>
            <person name="Xia Q."/>
            <person name="Zhang R."/>
            <person name="Dong Y."/>
        </authorList>
    </citation>
    <scope>NUCLEOTIDE SEQUENCE [LARGE SCALE GENOMIC DNA]</scope>
    <source>
        <tissue evidence="1">Leaf</tissue>
    </source>
</reference>
<dbReference type="EMBL" id="CP039355">
    <property type="protein sequence ID" value="QCE15457.1"/>
    <property type="molecule type" value="Genomic_DNA"/>
</dbReference>
<evidence type="ECO:0000313" key="2">
    <source>
        <dbReference type="Proteomes" id="UP000501690"/>
    </source>
</evidence>
<keyword evidence="2" id="KW-1185">Reference proteome</keyword>
<protein>
    <submittedName>
        <fullName evidence="1">Uncharacterized protein</fullName>
    </submittedName>
</protein>
<dbReference type="Proteomes" id="UP000501690">
    <property type="component" value="Linkage Group LG11"/>
</dbReference>
<dbReference type="AlphaFoldDB" id="A0A4D6NUI9"/>
<accession>A0A4D6NUI9</accession>
<organism evidence="1 2">
    <name type="scientific">Vigna unguiculata</name>
    <name type="common">Cowpea</name>
    <dbReference type="NCBI Taxonomy" id="3917"/>
    <lineage>
        <taxon>Eukaryota</taxon>
        <taxon>Viridiplantae</taxon>
        <taxon>Streptophyta</taxon>
        <taxon>Embryophyta</taxon>
        <taxon>Tracheophyta</taxon>
        <taxon>Spermatophyta</taxon>
        <taxon>Magnoliopsida</taxon>
        <taxon>eudicotyledons</taxon>
        <taxon>Gunneridae</taxon>
        <taxon>Pentapetalae</taxon>
        <taxon>rosids</taxon>
        <taxon>fabids</taxon>
        <taxon>Fabales</taxon>
        <taxon>Fabaceae</taxon>
        <taxon>Papilionoideae</taxon>
        <taxon>50 kb inversion clade</taxon>
        <taxon>NPAAA clade</taxon>
        <taxon>indigoferoid/millettioid clade</taxon>
        <taxon>Phaseoleae</taxon>
        <taxon>Vigna</taxon>
    </lineage>
</organism>
<sequence>MVVRMMKILREYTVMLTRVTEQLLPPYSRRFDSFRNPFSSTTSSAESASFLVYF</sequence>
<evidence type="ECO:0000313" key="1">
    <source>
        <dbReference type="EMBL" id="QCE15457.1"/>
    </source>
</evidence>
<proteinExistence type="predicted"/>
<gene>
    <name evidence="1" type="ORF">DEO72_LG11g2468</name>
</gene>
<name>A0A4D6NUI9_VIGUN</name>